<evidence type="ECO:0000313" key="4">
    <source>
        <dbReference type="EMBL" id="CAB4189178.1"/>
    </source>
</evidence>
<evidence type="ECO:0000313" key="3">
    <source>
        <dbReference type="EMBL" id="CAB4179520.1"/>
    </source>
</evidence>
<sequence length="234" mass="26602">MTFLLSEDEALRNLLKDMVVTDQKSVTEAGPQRKVGVWFGQPDQEIRGQSYPYITIDMIDIAEDFQRAMRGRANPWYMQDPTNMVDGVQAAQGVQGIDAVPYDPTIHGWDISYPIPVNIDYQITTYARQPRHDREILAQLLYTKIPFRFAILEPDDHTVRRLDVLDISKRDVTEQGKRLFVNAITVRVSSEIAPETYNQMYKALQVIATGPDTPQSQVIGRGQFTPVSFTIQAP</sequence>
<dbReference type="EMBL" id="LR797196">
    <property type="protein sequence ID" value="CAB4193647.1"/>
    <property type="molecule type" value="Genomic_DNA"/>
</dbReference>
<evidence type="ECO:0000313" key="1">
    <source>
        <dbReference type="EMBL" id="CAB4166925.1"/>
    </source>
</evidence>
<protein>
    <submittedName>
        <fullName evidence="5">Uncharacterized protein</fullName>
    </submittedName>
</protein>
<dbReference type="EMBL" id="LR796924">
    <property type="protein sequence ID" value="CAB4174064.1"/>
    <property type="molecule type" value="Genomic_DNA"/>
</dbReference>
<dbReference type="EMBL" id="LR798433">
    <property type="protein sequence ID" value="CAB5231116.1"/>
    <property type="molecule type" value="Genomic_DNA"/>
</dbReference>
<gene>
    <name evidence="3" type="ORF">UFOVP1034_134</name>
    <name evidence="4" type="ORF">UFOVP1177_134</name>
    <name evidence="5" type="ORF">UFOVP1243_121</name>
    <name evidence="6" type="ORF">UFOVP1581_24</name>
    <name evidence="1" type="ORF">UFOVP854_24</name>
    <name evidence="2" type="ORF">UFOVP964_24</name>
</gene>
<proteinExistence type="predicted"/>
<accession>A0A6J5RH95</accession>
<evidence type="ECO:0000313" key="6">
    <source>
        <dbReference type="EMBL" id="CAB5231116.1"/>
    </source>
</evidence>
<organism evidence="5">
    <name type="scientific">uncultured Caudovirales phage</name>
    <dbReference type="NCBI Taxonomy" id="2100421"/>
    <lineage>
        <taxon>Viruses</taxon>
        <taxon>Duplodnaviria</taxon>
        <taxon>Heunggongvirae</taxon>
        <taxon>Uroviricota</taxon>
        <taxon>Caudoviricetes</taxon>
        <taxon>Peduoviridae</taxon>
        <taxon>Maltschvirus</taxon>
        <taxon>Maltschvirus maltsch</taxon>
    </lineage>
</organism>
<evidence type="ECO:0000313" key="2">
    <source>
        <dbReference type="EMBL" id="CAB4174064.1"/>
    </source>
</evidence>
<dbReference type="EMBL" id="LR796979">
    <property type="protein sequence ID" value="CAB4179520.1"/>
    <property type="molecule type" value="Genomic_DNA"/>
</dbReference>
<evidence type="ECO:0000313" key="5">
    <source>
        <dbReference type="EMBL" id="CAB4193647.1"/>
    </source>
</evidence>
<dbReference type="EMBL" id="LR796798">
    <property type="protein sequence ID" value="CAB4166925.1"/>
    <property type="molecule type" value="Genomic_DNA"/>
</dbReference>
<reference evidence="5" key="1">
    <citation type="submission" date="2020-05" db="EMBL/GenBank/DDBJ databases">
        <authorList>
            <person name="Chiriac C."/>
            <person name="Salcher M."/>
            <person name="Ghai R."/>
            <person name="Kavagutti S V."/>
        </authorList>
    </citation>
    <scope>NUCLEOTIDE SEQUENCE</scope>
</reference>
<dbReference type="EMBL" id="LR797132">
    <property type="protein sequence ID" value="CAB4189178.1"/>
    <property type="molecule type" value="Genomic_DNA"/>
</dbReference>
<name>A0A6J5RH95_9CAUD</name>